<dbReference type="RefSeq" id="WP_350936094.1">
    <property type="nucleotide sequence ID" value="NZ_JAYWLC010000004.1"/>
</dbReference>
<name>A0ABV1SFW1_9RHOB</name>
<keyword evidence="2" id="KW-1185">Reference proteome</keyword>
<proteinExistence type="predicted"/>
<gene>
    <name evidence="1" type="ORF">VSX56_07505</name>
</gene>
<reference evidence="1 2" key="2">
    <citation type="submission" date="2024-06" db="EMBL/GenBank/DDBJ databases">
        <title>Thioclava kandeliae sp. nov. from a rhizosphere soil sample of Kandelia candel in a mangrove.</title>
        <authorList>
            <person name="Mu T."/>
        </authorList>
    </citation>
    <scope>NUCLEOTIDE SEQUENCE [LARGE SCALE GENOMIC DNA]</scope>
    <source>
        <strain evidence="1 2">CPCC 100088</strain>
    </source>
</reference>
<organism evidence="1 2">
    <name type="scientific">Thioclava kandeliae</name>
    <dbReference type="NCBI Taxonomy" id="3070818"/>
    <lineage>
        <taxon>Bacteria</taxon>
        <taxon>Pseudomonadati</taxon>
        <taxon>Pseudomonadota</taxon>
        <taxon>Alphaproteobacteria</taxon>
        <taxon>Rhodobacterales</taxon>
        <taxon>Paracoccaceae</taxon>
        <taxon>Thioclava</taxon>
    </lineage>
</organism>
<evidence type="ECO:0000313" key="2">
    <source>
        <dbReference type="Proteomes" id="UP001438953"/>
    </source>
</evidence>
<comment type="caution">
    <text evidence="1">The sequence shown here is derived from an EMBL/GenBank/DDBJ whole genome shotgun (WGS) entry which is preliminary data.</text>
</comment>
<sequence length="93" mass="10205">MASIDLHALANSAPFGAAREALIKAGHWDERAGAPDERKFRVTVEYRVTETTALTVMARSAEEAEELATEEVEDDWDADVISAEAIEDKEQDA</sequence>
<reference evidence="1 2" key="1">
    <citation type="submission" date="2024-01" db="EMBL/GenBank/DDBJ databases">
        <authorList>
            <person name="Deng Y."/>
            <person name="Su J."/>
        </authorList>
    </citation>
    <scope>NUCLEOTIDE SEQUENCE [LARGE SCALE GENOMIC DNA]</scope>
    <source>
        <strain evidence="1 2">CPCC 100088</strain>
    </source>
</reference>
<evidence type="ECO:0000313" key="1">
    <source>
        <dbReference type="EMBL" id="MER5171620.1"/>
    </source>
</evidence>
<dbReference type="Proteomes" id="UP001438953">
    <property type="component" value="Unassembled WGS sequence"/>
</dbReference>
<accession>A0ABV1SFW1</accession>
<protein>
    <submittedName>
        <fullName evidence="1">Uncharacterized protein</fullName>
    </submittedName>
</protein>
<dbReference type="EMBL" id="JAYWLC010000004">
    <property type="protein sequence ID" value="MER5171620.1"/>
    <property type="molecule type" value="Genomic_DNA"/>
</dbReference>